<dbReference type="NCBIfam" id="NF009466">
    <property type="entry name" value="PRK12826.1-2"/>
    <property type="match status" value="1"/>
</dbReference>
<evidence type="ECO:0000313" key="2">
    <source>
        <dbReference type="EMBL" id="KZS42024.1"/>
    </source>
</evidence>
<proteinExistence type="inferred from homology"/>
<keyword evidence="3" id="KW-1185">Reference proteome</keyword>
<dbReference type="EMBL" id="LQRT01000002">
    <property type="protein sequence ID" value="KZS42024.1"/>
    <property type="molecule type" value="Genomic_DNA"/>
</dbReference>
<gene>
    <name evidence="2" type="ORF">AWE51_00870</name>
</gene>
<dbReference type="STRING" id="1642818.AWE51_00870"/>
<dbReference type="RefSeq" id="WP_066309010.1">
    <property type="nucleotide sequence ID" value="NZ_LQRT01000002.1"/>
</dbReference>
<dbReference type="NCBIfam" id="NF005559">
    <property type="entry name" value="PRK07231.1"/>
    <property type="match status" value="1"/>
</dbReference>
<dbReference type="PRINTS" id="PR00081">
    <property type="entry name" value="GDHRDH"/>
</dbReference>
<dbReference type="SUPFAM" id="SSF51735">
    <property type="entry name" value="NAD(P)-binding Rossmann-fold domains"/>
    <property type="match status" value="1"/>
</dbReference>
<dbReference type="InterPro" id="IPR002347">
    <property type="entry name" value="SDR_fam"/>
</dbReference>
<accession>A0A162CTP8</accession>
<evidence type="ECO:0000313" key="3">
    <source>
        <dbReference type="Proteomes" id="UP000076715"/>
    </source>
</evidence>
<protein>
    <submittedName>
        <fullName evidence="2">Short-chain dehydrogenase</fullName>
    </submittedName>
</protein>
<dbReference type="CDD" id="cd05233">
    <property type="entry name" value="SDR_c"/>
    <property type="match status" value="1"/>
</dbReference>
<comment type="similarity">
    <text evidence="1">Belongs to the short-chain dehydrogenases/reductases (SDR) family.</text>
</comment>
<dbReference type="PANTHER" id="PTHR42879:SF2">
    <property type="entry name" value="3-OXOACYL-[ACYL-CARRIER-PROTEIN] REDUCTASE FABG"/>
    <property type="match status" value="1"/>
</dbReference>
<dbReference type="GO" id="GO:0032787">
    <property type="term" value="P:monocarboxylic acid metabolic process"/>
    <property type="evidence" value="ECO:0007669"/>
    <property type="project" value="UniProtKB-ARBA"/>
</dbReference>
<dbReference type="InterPro" id="IPR036291">
    <property type="entry name" value="NAD(P)-bd_dom_sf"/>
</dbReference>
<comment type="caution">
    <text evidence="2">The sequence shown here is derived from an EMBL/GenBank/DDBJ whole genome shotgun (WGS) entry which is preliminary data.</text>
</comment>
<dbReference type="InterPro" id="IPR050259">
    <property type="entry name" value="SDR"/>
</dbReference>
<dbReference type="Pfam" id="PF13561">
    <property type="entry name" value="adh_short_C2"/>
    <property type="match status" value="1"/>
</dbReference>
<sequence>MEVKDKIVIVTGAGSGIGAATAKHFAKYNATVIVSDIKKQKAQTVVEEITKEGGSAVAIEANVANFEDVEQLIAKTVDQFGRLDVIVNNAGIGPRNMAKTGEYTLEDWDSVIAVNQTGVFYCMKLALQQMMKQGGGNIVNIASLAGLKASLNNLSYSASKFAVVGMTKSAALEYATKNIRINAVCPGYTESALLEKLLSVRPDMDQMLKSVIPMKRYGQADEIAEAVVWLASDTTKFITGQTITLDGGTSL</sequence>
<dbReference type="Proteomes" id="UP000076715">
    <property type="component" value="Unassembled WGS sequence"/>
</dbReference>
<evidence type="ECO:0000256" key="1">
    <source>
        <dbReference type="ARBA" id="ARBA00006484"/>
    </source>
</evidence>
<dbReference type="FunFam" id="3.40.50.720:FF:000084">
    <property type="entry name" value="Short-chain dehydrogenase reductase"/>
    <property type="match status" value="1"/>
</dbReference>
<dbReference type="AlphaFoldDB" id="A0A162CTP8"/>
<dbReference type="Gene3D" id="3.40.50.720">
    <property type="entry name" value="NAD(P)-binding Rossmann-like Domain"/>
    <property type="match status" value="1"/>
</dbReference>
<dbReference type="PROSITE" id="PS00061">
    <property type="entry name" value="ADH_SHORT"/>
    <property type="match status" value="1"/>
</dbReference>
<dbReference type="PANTHER" id="PTHR42879">
    <property type="entry name" value="3-OXOACYL-(ACYL-CARRIER-PROTEIN) REDUCTASE"/>
    <property type="match status" value="1"/>
</dbReference>
<name>A0A162CTP8_9FLAO</name>
<reference evidence="2 3" key="1">
    <citation type="submission" date="2016-01" db="EMBL/GenBank/DDBJ databases">
        <title>The draft genome sequence of Aquimarina sp. RZW4-3-2.</title>
        <authorList>
            <person name="Wang Y."/>
        </authorList>
    </citation>
    <scope>NUCLEOTIDE SEQUENCE [LARGE SCALE GENOMIC DNA]</scope>
    <source>
        <strain evidence="2 3">RZW4-3-2</strain>
    </source>
</reference>
<dbReference type="PRINTS" id="PR00080">
    <property type="entry name" value="SDRFAMILY"/>
</dbReference>
<dbReference type="InterPro" id="IPR020904">
    <property type="entry name" value="Sc_DH/Rdtase_CS"/>
</dbReference>
<organism evidence="2 3">
    <name type="scientific">Aquimarina aggregata</name>
    <dbReference type="NCBI Taxonomy" id="1642818"/>
    <lineage>
        <taxon>Bacteria</taxon>
        <taxon>Pseudomonadati</taxon>
        <taxon>Bacteroidota</taxon>
        <taxon>Flavobacteriia</taxon>
        <taxon>Flavobacteriales</taxon>
        <taxon>Flavobacteriaceae</taxon>
        <taxon>Aquimarina</taxon>
    </lineage>
</organism>
<dbReference type="OrthoDB" id="9803333at2"/>